<name>A0A1I5EMU0_9GAMM</name>
<dbReference type="Proteomes" id="UP000198968">
    <property type="component" value="Unassembled WGS sequence"/>
</dbReference>
<gene>
    <name evidence="1" type="ORF">SAMN05428971_3020</name>
</gene>
<accession>A0A1I5EMU0</accession>
<dbReference type="AlphaFoldDB" id="A0A1I5EMU0"/>
<proteinExistence type="predicted"/>
<sequence length="97" mass="11051">MVDDTQARVMALIEPWNGRSLLTFRKKTLTPEMSLNLDMKLDPEDAAECLQNVFDAFGMDSDEVAFSRYYPKNPGEAIPLTIGMLVESARARQWCYD</sequence>
<evidence type="ECO:0000313" key="2">
    <source>
        <dbReference type="Proteomes" id="UP000198968"/>
    </source>
</evidence>
<keyword evidence="2" id="KW-1185">Reference proteome</keyword>
<evidence type="ECO:0008006" key="3">
    <source>
        <dbReference type="Google" id="ProtNLM"/>
    </source>
</evidence>
<protein>
    <recommendedName>
        <fullName evidence="3">Acyl carrier protein</fullName>
    </recommendedName>
</protein>
<dbReference type="EMBL" id="FOVG01000003">
    <property type="protein sequence ID" value="SFO12835.1"/>
    <property type="molecule type" value="Genomic_DNA"/>
</dbReference>
<organism evidence="1 2">
    <name type="scientific">Candidatus Pantoea varia</name>
    <dbReference type="NCBI Taxonomy" id="1881036"/>
    <lineage>
        <taxon>Bacteria</taxon>
        <taxon>Pseudomonadati</taxon>
        <taxon>Pseudomonadota</taxon>
        <taxon>Gammaproteobacteria</taxon>
        <taxon>Enterobacterales</taxon>
        <taxon>Erwiniaceae</taxon>
        <taxon>Pantoea</taxon>
    </lineage>
</organism>
<reference evidence="2" key="1">
    <citation type="submission" date="2016-10" db="EMBL/GenBank/DDBJ databases">
        <authorList>
            <person name="Varghese N."/>
            <person name="Submissions S."/>
        </authorList>
    </citation>
    <scope>NUCLEOTIDE SEQUENCE [LARGE SCALE GENOMIC DNA]</scope>
    <source>
        <strain evidence="2">OV426</strain>
    </source>
</reference>
<dbReference type="Pfam" id="PF07377">
    <property type="entry name" value="DUF1493"/>
    <property type="match status" value="1"/>
</dbReference>
<dbReference type="RefSeq" id="WP_090965002.1">
    <property type="nucleotide sequence ID" value="NZ_FOVG01000003.1"/>
</dbReference>
<dbReference type="OrthoDB" id="6476622at2"/>
<evidence type="ECO:0000313" key="1">
    <source>
        <dbReference type="EMBL" id="SFO12835.1"/>
    </source>
</evidence>
<dbReference type="InterPro" id="IPR010862">
    <property type="entry name" value="DUF1493"/>
</dbReference>